<dbReference type="SUPFAM" id="SSF103642">
    <property type="entry name" value="Sec-C motif"/>
    <property type="match status" value="1"/>
</dbReference>
<name>A0A1I0A295_9BACI</name>
<dbReference type="CDD" id="cd00043">
    <property type="entry name" value="CYCLIN_SF"/>
    <property type="match status" value="1"/>
</dbReference>
<dbReference type="RefSeq" id="WP_211753613.1">
    <property type="nucleotide sequence ID" value="NZ_FOHE01000003.1"/>
</dbReference>
<dbReference type="Proteomes" id="UP000198618">
    <property type="component" value="Unassembled WGS sequence"/>
</dbReference>
<reference evidence="1 2" key="1">
    <citation type="submission" date="2016-10" db="EMBL/GenBank/DDBJ databases">
        <authorList>
            <person name="de Groot N.N."/>
        </authorList>
    </citation>
    <scope>NUCLEOTIDE SEQUENCE [LARGE SCALE GENOMIC DNA]</scope>
    <source>
        <strain evidence="1 2">IBRC-M 10780</strain>
    </source>
</reference>
<organism evidence="1 2">
    <name type="scientific">Oceanobacillus limi</name>
    <dbReference type="NCBI Taxonomy" id="930131"/>
    <lineage>
        <taxon>Bacteria</taxon>
        <taxon>Bacillati</taxon>
        <taxon>Bacillota</taxon>
        <taxon>Bacilli</taxon>
        <taxon>Bacillales</taxon>
        <taxon>Bacillaceae</taxon>
        <taxon>Oceanobacillus</taxon>
    </lineage>
</organism>
<sequence length="333" mass="38019">MSKIKRNDPCPCGSGKKYKKCCGFHKTSNQNTPKMNDELNRIHQDFITDAINKYGDKMEEVHQQYEKPTLQGEALEIYNTGLNLWMPFHVPCFKNNETIFDVFSKKKSSALSGQAKGLFAQWKNCSPSVYEIVSKSSEQTFVTVNDLGTNETYKIPYHQGEEFSIGSLVIGILVPLADHYSFFFTIIKLYQHDKERIKHLLEQYSDGKDKLSKSFPDFLGDTLTLGMETSEWSNSLHEQVAQVFANHLVDKNIPDDILFKGVNLWKQYCEKENPSLKNVDSYAAALEYLVQKSLLNNESLTQSQLAEEYNASAGTVSTNYRKLTTILENELKK</sequence>
<evidence type="ECO:0000313" key="1">
    <source>
        <dbReference type="EMBL" id="SES88255.1"/>
    </source>
</evidence>
<dbReference type="EMBL" id="FOHE01000003">
    <property type="protein sequence ID" value="SES88255.1"/>
    <property type="molecule type" value="Genomic_DNA"/>
</dbReference>
<evidence type="ECO:0000313" key="2">
    <source>
        <dbReference type="Proteomes" id="UP000198618"/>
    </source>
</evidence>
<proteinExistence type="predicted"/>
<gene>
    <name evidence="1" type="ORF">SAMN05216389_10341</name>
</gene>
<protein>
    <submittedName>
        <fullName evidence="1">SEC-C motif-containing protein</fullName>
    </submittedName>
</protein>
<accession>A0A1I0A295</accession>
<dbReference type="Pfam" id="PF02810">
    <property type="entry name" value="SEC-C"/>
    <property type="match status" value="1"/>
</dbReference>
<dbReference type="AlphaFoldDB" id="A0A1I0A295"/>
<keyword evidence="2" id="KW-1185">Reference proteome</keyword>
<dbReference type="InterPro" id="IPR004027">
    <property type="entry name" value="SEC_C_motif"/>
</dbReference>
<dbReference type="Gene3D" id="3.10.450.50">
    <property type="match status" value="1"/>
</dbReference>
<dbReference type="STRING" id="930131.SAMN05216389_10341"/>